<feature type="region of interest" description="Disordered" evidence="1">
    <location>
        <begin position="116"/>
        <end position="163"/>
    </location>
</feature>
<comment type="caution">
    <text evidence="3">The sequence shown here is derived from an EMBL/GenBank/DDBJ whole genome shotgun (WGS) entry which is preliminary data.</text>
</comment>
<sequence length="405" mass="45730">MGCVSSKNFKKEFKKDLLYNHHTVSLTSTTYGALKLDQELPIQVQIPIKDKERKISTPPRRSLRKSPNKGTEEPEVINAWELMSDLEEDMGTNSTTPLKKISKEFVEIGSGRNRSRFFTQIASPKKQKKVSGKENKQSPRKGRFDATPSPSPKQILRPFNSTGNLRKKVLPTLRLPLKSTPMDLLNRNNFKVDSGNSTSRRSLSPLFNPELIASMERELQVGEEEIKKMVSITPKPRKSKAKESEMMLESFEKKCPPGGENAVIIYTTTLRGIRRTFEDCNNVRSVMESHQIQMFERDISMDSGYREELRMIMGKKVVNVPLVFVKGRLIGGVNEVLKLEEEGKLEILFDGVPKATAPCEGCGGMRFVMCMDCSGSCKVLDEVEKKMVKCEECNENGLIHCPICC</sequence>
<dbReference type="InterPro" id="IPR002109">
    <property type="entry name" value="Glutaredoxin"/>
</dbReference>
<feature type="domain" description="Glutaredoxin" evidence="2">
    <location>
        <begin position="263"/>
        <end position="330"/>
    </location>
</feature>
<dbReference type="Proteomes" id="UP000554482">
    <property type="component" value="Unassembled WGS sequence"/>
</dbReference>
<dbReference type="PROSITE" id="PS51354">
    <property type="entry name" value="GLUTAREDOXIN_2"/>
    <property type="match status" value="1"/>
</dbReference>
<reference evidence="3 4" key="1">
    <citation type="submission" date="2020-06" db="EMBL/GenBank/DDBJ databases">
        <title>Transcriptomic and genomic resources for Thalictrum thalictroides and T. hernandezii: Facilitating candidate gene discovery in an emerging model plant lineage.</title>
        <authorList>
            <person name="Arias T."/>
            <person name="Riano-Pachon D.M."/>
            <person name="Di Stilio V.S."/>
        </authorList>
    </citation>
    <scope>NUCLEOTIDE SEQUENCE [LARGE SCALE GENOMIC DNA]</scope>
    <source>
        <strain evidence="4">cv. WT478/WT964</strain>
        <tissue evidence="3">Leaves</tissue>
    </source>
</reference>
<organism evidence="3 4">
    <name type="scientific">Thalictrum thalictroides</name>
    <name type="common">Rue-anemone</name>
    <name type="synonym">Anemone thalictroides</name>
    <dbReference type="NCBI Taxonomy" id="46969"/>
    <lineage>
        <taxon>Eukaryota</taxon>
        <taxon>Viridiplantae</taxon>
        <taxon>Streptophyta</taxon>
        <taxon>Embryophyta</taxon>
        <taxon>Tracheophyta</taxon>
        <taxon>Spermatophyta</taxon>
        <taxon>Magnoliopsida</taxon>
        <taxon>Ranunculales</taxon>
        <taxon>Ranunculaceae</taxon>
        <taxon>Thalictroideae</taxon>
        <taxon>Thalictrum</taxon>
    </lineage>
</organism>
<dbReference type="InterPro" id="IPR036249">
    <property type="entry name" value="Thioredoxin-like_sf"/>
</dbReference>
<gene>
    <name evidence="3" type="ORF">FRX31_031182</name>
</gene>
<evidence type="ECO:0000313" key="4">
    <source>
        <dbReference type="Proteomes" id="UP000554482"/>
    </source>
</evidence>
<keyword evidence="4" id="KW-1185">Reference proteome</keyword>
<accession>A0A7J6V371</accession>
<dbReference type="EMBL" id="JABWDY010039091">
    <property type="protein sequence ID" value="KAF5179231.1"/>
    <property type="molecule type" value="Genomic_DNA"/>
</dbReference>
<dbReference type="OrthoDB" id="423313at2759"/>
<dbReference type="AlphaFoldDB" id="A0A7J6V371"/>
<dbReference type="Pfam" id="PF23733">
    <property type="entry name" value="GRXCR1-2_C"/>
    <property type="match status" value="1"/>
</dbReference>
<dbReference type="CDD" id="cd03031">
    <property type="entry name" value="GRX_GRX_like"/>
    <property type="match status" value="1"/>
</dbReference>
<protein>
    <submittedName>
        <fullName evidence="3">Glutaredoxin</fullName>
    </submittedName>
</protein>
<dbReference type="PANTHER" id="PTHR45669:SF12">
    <property type="entry name" value="EMB|CAB85507.1"/>
    <property type="match status" value="1"/>
</dbReference>
<dbReference type="PANTHER" id="PTHR45669">
    <property type="entry name" value="GLUTAREDOXIN DOMAIN-CONTAINING CYSTEINE-RICH PROTEIN CG12206-RELATED"/>
    <property type="match status" value="1"/>
</dbReference>
<evidence type="ECO:0000259" key="2">
    <source>
        <dbReference type="Pfam" id="PF00462"/>
    </source>
</evidence>
<name>A0A7J6V371_THATH</name>
<feature type="region of interest" description="Disordered" evidence="1">
    <location>
        <begin position="50"/>
        <end position="75"/>
    </location>
</feature>
<evidence type="ECO:0000313" key="3">
    <source>
        <dbReference type="EMBL" id="KAF5179231.1"/>
    </source>
</evidence>
<evidence type="ECO:0000256" key="1">
    <source>
        <dbReference type="SAM" id="MobiDB-lite"/>
    </source>
</evidence>
<proteinExistence type="predicted"/>
<dbReference type="Pfam" id="PF00462">
    <property type="entry name" value="Glutaredoxin"/>
    <property type="match status" value="1"/>
</dbReference>
<dbReference type="Gene3D" id="3.40.30.10">
    <property type="entry name" value="Glutaredoxin"/>
    <property type="match status" value="1"/>
</dbReference>
<dbReference type="SUPFAM" id="SSF52833">
    <property type="entry name" value="Thioredoxin-like"/>
    <property type="match status" value="1"/>
</dbReference>